<feature type="region of interest" description="Disordered" evidence="1">
    <location>
        <begin position="576"/>
        <end position="612"/>
    </location>
</feature>
<dbReference type="EMBL" id="CAXITT010000701">
    <property type="protein sequence ID" value="CAL1545348.1"/>
    <property type="molecule type" value="Genomic_DNA"/>
</dbReference>
<feature type="compositionally biased region" description="Basic and acidic residues" evidence="1">
    <location>
        <begin position="591"/>
        <end position="605"/>
    </location>
</feature>
<feature type="region of interest" description="Disordered" evidence="1">
    <location>
        <begin position="1"/>
        <end position="113"/>
    </location>
</feature>
<evidence type="ECO:0000313" key="4">
    <source>
        <dbReference type="Proteomes" id="UP001497497"/>
    </source>
</evidence>
<dbReference type="Proteomes" id="UP001497497">
    <property type="component" value="Unassembled WGS sequence"/>
</dbReference>
<evidence type="ECO:0000313" key="3">
    <source>
        <dbReference type="EMBL" id="CAL1545348.1"/>
    </source>
</evidence>
<evidence type="ECO:0000259" key="2">
    <source>
        <dbReference type="PROSITE" id="PS50017"/>
    </source>
</evidence>
<dbReference type="GO" id="GO:0007165">
    <property type="term" value="P:signal transduction"/>
    <property type="evidence" value="ECO:0007669"/>
    <property type="project" value="InterPro"/>
</dbReference>
<dbReference type="Pfam" id="PF00531">
    <property type="entry name" value="Death"/>
    <property type="match status" value="1"/>
</dbReference>
<feature type="domain" description="Death" evidence="2">
    <location>
        <begin position="873"/>
        <end position="961"/>
    </location>
</feature>
<evidence type="ECO:0000256" key="1">
    <source>
        <dbReference type="SAM" id="MobiDB-lite"/>
    </source>
</evidence>
<feature type="compositionally biased region" description="Basic and acidic residues" evidence="1">
    <location>
        <begin position="46"/>
        <end position="57"/>
    </location>
</feature>
<accession>A0AAV2IK55</accession>
<gene>
    <name evidence="3" type="ORF">GSLYS_00018831001</name>
</gene>
<feature type="compositionally biased region" description="Polar residues" evidence="1">
    <location>
        <begin position="58"/>
        <end position="67"/>
    </location>
</feature>
<feature type="region of interest" description="Disordered" evidence="1">
    <location>
        <begin position="257"/>
        <end position="319"/>
    </location>
</feature>
<name>A0AAV2IK55_LYMST</name>
<comment type="caution">
    <text evidence="3">The sequence shown here is derived from an EMBL/GenBank/DDBJ whole genome shotgun (WGS) entry which is preliminary data.</text>
</comment>
<feature type="compositionally biased region" description="Basic residues" evidence="1">
    <location>
        <begin position="32"/>
        <end position="45"/>
    </location>
</feature>
<reference evidence="3 4" key="1">
    <citation type="submission" date="2024-04" db="EMBL/GenBank/DDBJ databases">
        <authorList>
            <consortium name="Genoscope - CEA"/>
            <person name="William W."/>
        </authorList>
    </citation>
    <scope>NUCLEOTIDE SEQUENCE [LARGE SCALE GENOMIC DNA]</scope>
</reference>
<feature type="compositionally biased region" description="Basic and acidic residues" evidence="1">
    <location>
        <begin position="257"/>
        <end position="307"/>
    </location>
</feature>
<dbReference type="PANTHER" id="PTHR28336:SF3">
    <property type="entry name" value="CHROMOSOME 11 C6ORF62 HOMOLOG"/>
    <property type="match status" value="1"/>
</dbReference>
<dbReference type="Gene3D" id="2.60.220.30">
    <property type="match status" value="1"/>
</dbReference>
<dbReference type="AlphaFoldDB" id="A0AAV2IK55"/>
<dbReference type="Gene3D" id="1.10.533.10">
    <property type="entry name" value="Death Domain, Fas"/>
    <property type="match status" value="1"/>
</dbReference>
<protein>
    <recommendedName>
        <fullName evidence="2">Death domain-containing protein</fullName>
    </recommendedName>
</protein>
<dbReference type="InterPro" id="IPR011029">
    <property type="entry name" value="DEATH-like_dom_sf"/>
</dbReference>
<dbReference type="PROSITE" id="PS50017">
    <property type="entry name" value="DEATH_DOMAIN"/>
    <property type="match status" value="1"/>
</dbReference>
<keyword evidence="4" id="KW-1185">Reference proteome</keyword>
<dbReference type="PANTHER" id="PTHR28336">
    <property type="entry name" value="BA1-643"/>
    <property type="match status" value="1"/>
</dbReference>
<dbReference type="SUPFAM" id="SSF47986">
    <property type="entry name" value="DEATH domain"/>
    <property type="match status" value="1"/>
</dbReference>
<feature type="compositionally biased region" description="Basic and acidic residues" evidence="1">
    <location>
        <begin position="68"/>
        <end position="82"/>
    </location>
</feature>
<feature type="compositionally biased region" description="Basic and acidic residues" evidence="1">
    <location>
        <begin position="93"/>
        <end position="111"/>
    </location>
</feature>
<sequence>MPSETKGHGGSTNHGHGHKSPPDVDSSSSNKKAGKAQTKKTKPKDKRVISKPEDDRTSVASNDSAGDQSRDEPAKEKTRNEIAVDANVNGRDFNQDNEHETKPSEKRDFKKSNVTPANFNVREFNTNMSEFIKTLDDPRYSQVDGEYPVGELVSVVQMVTKSVNDYRTHTSDTQSQLEHLRDAMKTIREHLHFSVTRQAMDLRTDDEHQSQEVRDLKVKLAELNAALAQANADVTEALKLAAETQSTAIKANIAAEKAREETRRIQEEVETREKAEQRRKEEEKRRQVEQKRLKEEEAKRVRERMEETGSPAVGEKQSALRELVTCSVSTSPGSNRGFSGHTNEDGETEVTCIARGHPGSFDQQNLTARVAVDLESTVTYLPHEELISHVVDLTSHNGTDELKSPVYVAIPHVLSRTGAQSREAVVKAMVKGEWKDLPTRDVTFDTHKDTKFAQAEVRHLTTLIVMSRFKRDYVTLAPNKSQKVTSSFDQRITLTIDRDTLVKKEHFLLQVQPVDSATVQDFRTRQPNGKSLLASSAFVYTQWEVTSFKKPIQVTLPCPPNPAKAKKMALARKLKEEKMKNPAKPPLPIEEQEKEKEKEKKRMQEYVEPSSDSSPAKVSKWYMGDYANTDDDETDNLHFVYMQAGRWCIQPDMAIKQVKVDVVSFSLDFPVERFIVLRTRTTTNDDAIMSMVISLNEYLGKRFVEAVVRQKTENPYEVALQVTPVSRLDAVVKQLAQHGFESGPAPSHVICLHEGDIIEVGFSGNIECKDEIPSHLIYKSNVPTVTFFTVKEENKFRQKEHDVYSGLICLTRKYLQPSQKGKKGQGQDDSDQKEWKQERLCALQINIPKYHITPSTEPVKAPVVIPETDGPVDRELLMTIAEQLGDEWKKVAHYLGVHRARVQAIARNVAVGERSDREAKYDMLVTWIKGAAKALDKVSALSSALTNSDRNDLAETVRDRGREVTELRHGQLTAVR</sequence>
<dbReference type="InterPro" id="IPR000488">
    <property type="entry name" value="Death_dom"/>
</dbReference>
<organism evidence="3 4">
    <name type="scientific">Lymnaea stagnalis</name>
    <name type="common">Great pond snail</name>
    <name type="synonym">Helix stagnalis</name>
    <dbReference type="NCBI Taxonomy" id="6523"/>
    <lineage>
        <taxon>Eukaryota</taxon>
        <taxon>Metazoa</taxon>
        <taxon>Spiralia</taxon>
        <taxon>Lophotrochozoa</taxon>
        <taxon>Mollusca</taxon>
        <taxon>Gastropoda</taxon>
        <taxon>Heterobranchia</taxon>
        <taxon>Euthyneura</taxon>
        <taxon>Panpulmonata</taxon>
        <taxon>Hygrophila</taxon>
        <taxon>Lymnaeoidea</taxon>
        <taxon>Lymnaeidae</taxon>
        <taxon>Lymnaea</taxon>
    </lineage>
</organism>
<proteinExistence type="predicted"/>